<dbReference type="PANTHER" id="PTHR12805:SF0">
    <property type="entry name" value="DNA_RNA-BINDING PROTEIN KIN17"/>
    <property type="match status" value="1"/>
</dbReference>
<dbReference type="PANTHER" id="PTHR12805">
    <property type="entry name" value="KIN17 KIN, ANTIGENIC DETERMINANT OF RECA PROTEIN HOMOLOG"/>
    <property type="match status" value="1"/>
</dbReference>
<evidence type="ECO:0000256" key="4">
    <source>
        <dbReference type="ARBA" id="ARBA00022833"/>
    </source>
</evidence>
<evidence type="ECO:0000256" key="2">
    <source>
        <dbReference type="ARBA" id="ARBA00022723"/>
    </source>
</evidence>
<reference evidence="8" key="1">
    <citation type="journal article" date="2015" name="Genome Announc.">
        <title>Draft genome sequence of Talaromyces cellulolyticus strain Y-94, a source of lignocellulosic biomass-degrading enzymes.</title>
        <authorList>
            <person name="Fujii T."/>
            <person name="Koike H."/>
            <person name="Sawayama S."/>
            <person name="Yano S."/>
            <person name="Inoue H."/>
        </authorList>
    </citation>
    <scope>NUCLEOTIDE SEQUENCE [LARGE SCALE GENOMIC DNA]</scope>
    <source>
        <strain evidence="8">Y-94</strain>
    </source>
</reference>
<dbReference type="AlphaFoldDB" id="A0A0B8N691"/>
<evidence type="ECO:0000313" key="8">
    <source>
        <dbReference type="Proteomes" id="UP000053095"/>
    </source>
</evidence>
<dbReference type="EMBL" id="DF933839">
    <property type="protein sequence ID" value="GAM42199.1"/>
    <property type="molecule type" value="Genomic_DNA"/>
</dbReference>
<dbReference type="GO" id="GO:0006974">
    <property type="term" value="P:DNA damage response"/>
    <property type="evidence" value="ECO:0007669"/>
    <property type="project" value="TreeGrafter"/>
</dbReference>
<feature type="compositionally biased region" description="Polar residues" evidence="5">
    <location>
        <begin position="250"/>
        <end position="259"/>
    </location>
</feature>
<dbReference type="GO" id="GO:0006260">
    <property type="term" value="P:DNA replication"/>
    <property type="evidence" value="ECO:0007669"/>
    <property type="project" value="TreeGrafter"/>
</dbReference>
<evidence type="ECO:0000256" key="5">
    <source>
        <dbReference type="SAM" id="MobiDB-lite"/>
    </source>
</evidence>
<dbReference type="InterPro" id="IPR056767">
    <property type="entry name" value="C2H2-Znf_KIN17"/>
</dbReference>
<dbReference type="FunFam" id="1.10.10.2030:FF:000001">
    <property type="entry name" value="DNA/RNA-binding protein KIN17, putative"/>
    <property type="match status" value="1"/>
</dbReference>
<dbReference type="InterPro" id="IPR037321">
    <property type="entry name" value="KIN17-like"/>
</dbReference>
<evidence type="ECO:0000313" key="7">
    <source>
        <dbReference type="EMBL" id="GAM42199.1"/>
    </source>
</evidence>
<feature type="compositionally biased region" description="Basic and acidic residues" evidence="5">
    <location>
        <begin position="234"/>
        <end position="244"/>
    </location>
</feature>
<feature type="region of interest" description="Disordered" evidence="5">
    <location>
        <begin position="304"/>
        <end position="331"/>
    </location>
</feature>
<dbReference type="SMART" id="SM01253">
    <property type="entry name" value="Kin17_mid"/>
    <property type="match status" value="1"/>
</dbReference>
<sequence length="331" mass="37304">MPRAEAGSTKAISNKIKSKGLTRLRWYCQPCEKACRDENGFKCHVQSESHVRQMLLIGENSKAAIDKYSAEFQREFVELLRTTHGEKKVHVNHFYQQVISNKSHTHMNATKWSSLTQFAAHLGREGIARVEETEKGLFISWIDNRPETLKRREAVLRKERQDKGDEEREQRLIREQVERARKAELAKAAAAADKSEGGSGEESEEKRILERKEGEKVKLSFGAKPAPQSTPVAEKTEEKSEEAAPAKPSISFSSSTTKPKNIFATKPSAVKPSNAFATVKKSAFVPQQQKVSQQEMIMRREMEAMEQKKRKFTGSVAGGNVFDAGKKQRVS</sequence>
<comment type="similarity">
    <text evidence="1">Belongs to the KIN17 family.</text>
</comment>
<evidence type="ECO:0000256" key="1">
    <source>
        <dbReference type="ARBA" id="ARBA00008517"/>
    </source>
</evidence>
<gene>
    <name evidence="7" type="ORF">TCE0_043f15946</name>
</gene>
<evidence type="ECO:0000259" key="6">
    <source>
        <dbReference type="PROSITE" id="PS00028"/>
    </source>
</evidence>
<dbReference type="Pfam" id="PF25095">
    <property type="entry name" value="C2H2-zf_KIN17"/>
    <property type="match status" value="1"/>
</dbReference>
<name>A0A0B8N691_TALPI</name>
<keyword evidence="2" id="KW-0479">Metal-binding</keyword>
<keyword evidence="4" id="KW-0862">Zinc</keyword>
<keyword evidence="8" id="KW-1185">Reference proteome</keyword>
<dbReference type="GO" id="GO:0003690">
    <property type="term" value="F:double-stranded DNA binding"/>
    <property type="evidence" value="ECO:0007669"/>
    <property type="project" value="TreeGrafter"/>
</dbReference>
<dbReference type="PROSITE" id="PS00028">
    <property type="entry name" value="ZINC_FINGER_C2H2_1"/>
    <property type="match status" value="1"/>
</dbReference>
<dbReference type="InterPro" id="IPR019447">
    <property type="entry name" value="DNA/RNA-bd_Kin17_WH-like_dom"/>
</dbReference>
<proteinExistence type="inferred from homology"/>
<accession>A0A0B8N691</accession>
<protein>
    <submittedName>
        <fullName evidence="7">C2H2 finger domain protein</fullName>
    </submittedName>
</protein>
<dbReference type="Proteomes" id="UP000053095">
    <property type="component" value="Unassembled WGS sequence"/>
</dbReference>
<dbReference type="InterPro" id="IPR036236">
    <property type="entry name" value="Znf_C2H2_sf"/>
</dbReference>
<dbReference type="SUPFAM" id="SSF57667">
    <property type="entry name" value="beta-beta-alpha zinc fingers"/>
    <property type="match status" value="1"/>
</dbReference>
<dbReference type="GO" id="GO:0008270">
    <property type="term" value="F:zinc ion binding"/>
    <property type="evidence" value="ECO:0007669"/>
    <property type="project" value="UniProtKB-KW"/>
</dbReference>
<dbReference type="Pfam" id="PF10357">
    <property type="entry name" value="WH_KIN17"/>
    <property type="match status" value="1"/>
</dbReference>
<feature type="compositionally biased region" description="Basic and acidic residues" evidence="5">
    <location>
        <begin position="204"/>
        <end position="218"/>
    </location>
</feature>
<dbReference type="Gene3D" id="1.10.10.2030">
    <property type="entry name" value="DNA/RNA-binding protein Kin17, conserved domain"/>
    <property type="match status" value="1"/>
</dbReference>
<feature type="region of interest" description="Disordered" evidence="5">
    <location>
        <begin position="184"/>
        <end position="266"/>
    </location>
</feature>
<dbReference type="InterPro" id="IPR013087">
    <property type="entry name" value="Znf_C2H2_type"/>
</dbReference>
<keyword evidence="3" id="KW-0863">Zinc-finger</keyword>
<evidence type="ECO:0000256" key="3">
    <source>
        <dbReference type="ARBA" id="ARBA00022771"/>
    </source>
</evidence>
<organism evidence="7 8">
    <name type="scientific">Talaromyces pinophilus</name>
    <name type="common">Penicillium pinophilum</name>
    <dbReference type="NCBI Taxonomy" id="128442"/>
    <lineage>
        <taxon>Eukaryota</taxon>
        <taxon>Fungi</taxon>
        <taxon>Dikarya</taxon>
        <taxon>Ascomycota</taxon>
        <taxon>Pezizomycotina</taxon>
        <taxon>Eurotiomycetes</taxon>
        <taxon>Eurotiomycetidae</taxon>
        <taxon>Eurotiales</taxon>
        <taxon>Trichocomaceae</taxon>
        <taxon>Talaromyces</taxon>
        <taxon>Talaromyces sect. Talaromyces</taxon>
    </lineage>
</organism>
<dbReference type="GO" id="GO:0005634">
    <property type="term" value="C:nucleus"/>
    <property type="evidence" value="ECO:0007669"/>
    <property type="project" value="TreeGrafter"/>
</dbReference>
<dbReference type="InterPro" id="IPR038254">
    <property type="entry name" value="KIN17_WH-like_sf"/>
</dbReference>
<feature type="domain" description="C2H2-type" evidence="6">
    <location>
        <begin position="28"/>
        <end position="50"/>
    </location>
</feature>